<feature type="domain" description="Reverse transcriptase Ty1/copia-type" evidence="1">
    <location>
        <begin position="40"/>
        <end position="136"/>
    </location>
</feature>
<accession>A0A314KVS7</accession>
<dbReference type="PANTHER" id="PTHR11439">
    <property type="entry name" value="GAG-POL-RELATED RETROTRANSPOSON"/>
    <property type="match status" value="1"/>
</dbReference>
<organism evidence="2 3">
    <name type="scientific">Nicotiana attenuata</name>
    <name type="common">Coyote tobacco</name>
    <dbReference type="NCBI Taxonomy" id="49451"/>
    <lineage>
        <taxon>Eukaryota</taxon>
        <taxon>Viridiplantae</taxon>
        <taxon>Streptophyta</taxon>
        <taxon>Embryophyta</taxon>
        <taxon>Tracheophyta</taxon>
        <taxon>Spermatophyta</taxon>
        <taxon>Magnoliopsida</taxon>
        <taxon>eudicotyledons</taxon>
        <taxon>Gunneridae</taxon>
        <taxon>Pentapetalae</taxon>
        <taxon>asterids</taxon>
        <taxon>lamiids</taxon>
        <taxon>Solanales</taxon>
        <taxon>Solanaceae</taxon>
        <taxon>Nicotianoideae</taxon>
        <taxon>Nicotianeae</taxon>
        <taxon>Nicotiana</taxon>
    </lineage>
</organism>
<evidence type="ECO:0000259" key="1">
    <source>
        <dbReference type="Pfam" id="PF07727"/>
    </source>
</evidence>
<gene>
    <name evidence="2" type="primary">POLX_68</name>
    <name evidence="2" type="ORF">A4A49_65488</name>
</gene>
<reference evidence="2" key="1">
    <citation type="submission" date="2016-11" db="EMBL/GenBank/DDBJ databases">
        <title>The genome of Nicotiana attenuata.</title>
        <authorList>
            <person name="Xu S."/>
            <person name="Brockmoeller T."/>
            <person name="Gaquerel E."/>
            <person name="Navarro A."/>
            <person name="Kuhl H."/>
            <person name="Gase K."/>
            <person name="Ling Z."/>
            <person name="Zhou W."/>
            <person name="Kreitzer C."/>
            <person name="Stanke M."/>
            <person name="Tang H."/>
            <person name="Lyons E."/>
            <person name="Pandey P."/>
            <person name="Pandey S.P."/>
            <person name="Timmermann B."/>
            <person name="Baldwin I.T."/>
        </authorList>
    </citation>
    <scope>NUCLEOTIDE SEQUENCE [LARGE SCALE GENOMIC DNA]</scope>
    <source>
        <strain evidence="2">UT</strain>
    </source>
</reference>
<dbReference type="STRING" id="49451.A0A314KVS7"/>
<dbReference type="SUPFAM" id="SSF56672">
    <property type="entry name" value="DNA/RNA polymerases"/>
    <property type="match status" value="1"/>
</dbReference>
<comment type="caution">
    <text evidence="2">The sequence shown here is derived from an EMBL/GenBank/DDBJ whole genome shotgun (WGS) entry which is preliminary data.</text>
</comment>
<dbReference type="EMBL" id="MJEQ01000889">
    <property type="protein sequence ID" value="OIT33410.1"/>
    <property type="molecule type" value="Genomic_DNA"/>
</dbReference>
<feature type="non-terminal residue" evidence="2">
    <location>
        <position position="1"/>
    </location>
</feature>
<dbReference type="AlphaFoldDB" id="A0A314KVS7"/>
<name>A0A314KVS7_NICAT</name>
<keyword evidence="3" id="KW-1185">Reference proteome</keyword>
<dbReference type="InterPro" id="IPR043502">
    <property type="entry name" value="DNA/RNA_pol_sf"/>
</dbReference>
<feature type="non-terminal residue" evidence="2">
    <location>
        <position position="325"/>
    </location>
</feature>
<feature type="domain" description="Reverse transcriptase Ty1/copia-type" evidence="1">
    <location>
        <begin position="139"/>
        <end position="231"/>
    </location>
</feature>
<dbReference type="Proteomes" id="UP000187609">
    <property type="component" value="Unassembled WGS sequence"/>
</dbReference>
<evidence type="ECO:0000313" key="3">
    <source>
        <dbReference type="Proteomes" id="UP000187609"/>
    </source>
</evidence>
<sequence>PIPVTHKQAQKDSNWRAAMNSEFDALMKNQTWELVPPDRTRNWLFRIKTNSDGSIDRYKARLVAKGFTQRPGVDFHKTFSPVVKPTTIRTVLTLVVHNNWALHQIDVNNAFLHGKLHEDVYMSQPTGYENLDHPDYCDNSLFVMHNPRVTIYVLIYVDDLILTGSNETLIQHVISSLSKKFSLKYLGLLHYFLGIEVYRDADGLFLSQSKYIQEVLHDTQMQDYKGLQSPMSTSTKLLLDDGAPKTDGKEYRSVLGKLQYLSFTRPDITYSVNKLTQFNSPFVVHWKAVKRILRYLKETSQHGIRISPQPSTALYTYADADWAGD</sequence>
<protein>
    <submittedName>
        <fullName evidence="2">Retrovirus-related pol polyprotein from transposon tnt 1-94</fullName>
    </submittedName>
</protein>
<evidence type="ECO:0000313" key="2">
    <source>
        <dbReference type="EMBL" id="OIT33410.1"/>
    </source>
</evidence>
<dbReference type="Gramene" id="OIT33410">
    <property type="protein sequence ID" value="OIT33410"/>
    <property type="gene ID" value="A4A49_65488"/>
</dbReference>
<dbReference type="Pfam" id="PF07727">
    <property type="entry name" value="RVT_2"/>
    <property type="match status" value="2"/>
</dbReference>
<proteinExistence type="predicted"/>
<dbReference type="PANTHER" id="PTHR11439:SF463">
    <property type="entry name" value="REVERSE TRANSCRIPTASE TY1_COPIA-TYPE DOMAIN-CONTAINING PROTEIN"/>
    <property type="match status" value="1"/>
</dbReference>
<dbReference type="InterPro" id="IPR013103">
    <property type="entry name" value="RVT_2"/>
</dbReference>